<reference evidence="4 5" key="1">
    <citation type="submission" date="2020-04" db="EMBL/GenBank/DDBJ databases">
        <title>Plant Genome Project.</title>
        <authorList>
            <person name="Zhang R.-G."/>
        </authorList>
    </citation>
    <scope>NUCLEOTIDE SEQUENCE [LARGE SCALE GENOMIC DNA]</scope>
    <source>
        <strain evidence="4">YNK0</strain>
        <tissue evidence="4">Leaf</tissue>
    </source>
</reference>
<feature type="region of interest" description="Disordered" evidence="2">
    <location>
        <begin position="234"/>
        <end position="274"/>
    </location>
</feature>
<dbReference type="PANTHER" id="PTHR33155:SF8">
    <property type="entry name" value="PROTEIN FANTASTIC FOUR 1"/>
    <property type="match status" value="1"/>
</dbReference>
<dbReference type="InterPro" id="IPR046431">
    <property type="entry name" value="FAF_dom"/>
</dbReference>
<accession>A0A834YHB0</accession>
<feature type="compositionally biased region" description="Acidic residues" evidence="2">
    <location>
        <begin position="238"/>
        <end position="257"/>
    </location>
</feature>
<evidence type="ECO:0000256" key="2">
    <source>
        <dbReference type="SAM" id="MobiDB-lite"/>
    </source>
</evidence>
<sequence>MSSIVCQGLQSCLEPRLVEPWALRLKLASPRPHFSRSVVCARSFGVPDSNTEEHHDQEKYQNMMSSDESKTDCNTNSNISNGDLGEWSFIQALTNISQTPREAKEKESLYVHPLFKHSSSTLSEKSLDLCTENLGCETGTDISENSGFSSSTSDSESGKPPTRKIRQLLGNGKVNCRNFPPPLTSISGSGRVHVRSHREGGRLVVKAVTVPSSHTYFEAERGDGRLRLRFLKNYSPESQEEEEEEEESDVYLGEEMDGNNGNIGGEMTIGEFERPSRCKEGGCGNKGLLDWEPLWVSTTS</sequence>
<evidence type="ECO:0000313" key="4">
    <source>
        <dbReference type="EMBL" id="KAF8388040.1"/>
    </source>
</evidence>
<gene>
    <name evidence="4" type="ORF">HHK36_026706</name>
</gene>
<feature type="compositionally biased region" description="Low complexity" evidence="2">
    <location>
        <begin position="143"/>
        <end position="155"/>
    </location>
</feature>
<evidence type="ECO:0000256" key="1">
    <source>
        <dbReference type="ARBA" id="ARBA00008690"/>
    </source>
</evidence>
<comment type="caution">
    <text evidence="4">The sequence shown here is derived from an EMBL/GenBank/DDBJ whole genome shotgun (WGS) entry which is preliminary data.</text>
</comment>
<name>A0A834YHB0_TETSI</name>
<dbReference type="OrthoDB" id="1916983at2759"/>
<dbReference type="EMBL" id="JABCRI010000020">
    <property type="protein sequence ID" value="KAF8388040.1"/>
    <property type="molecule type" value="Genomic_DNA"/>
</dbReference>
<comment type="similarity">
    <text evidence="1">Belongs to the fantastic four family.</text>
</comment>
<dbReference type="Proteomes" id="UP000655225">
    <property type="component" value="Unassembled WGS sequence"/>
</dbReference>
<evidence type="ECO:0000259" key="3">
    <source>
        <dbReference type="Pfam" id="PF11250"/>
    </source>
</evidence>
<feature type="domain" description="FAF" evidence="3">
    <location>
        <begin position="178"/>
        <end position="230"/>
    </location>
</feature>
<dbReference type="InterPro" id="IPR021410">
    <property type="entry name" value="FAF"/>
</dbReference>
<dbReference type="Pfam" id="PF11250">
    <property type="entry name" value="FAF"/>
    <property type="match status" value="1"/>
</dbReference>
<keyword evidence="5" id="KW-1185">Reference proteome</keyword>
<evidence type="ECO:0000313" key="5">
    <source>
        <dbReference type="Proteomes" id="UP000655225"/>
    </source>
</evidence>
<proteinExistence type="inferred from homology"/>
<protein>
    <recommendedName>
        <fullName evidence="3">FAF domain-containing protein</fullName>
    </recommendedName>
</protein>
<dbReference type="AlphaFoldDB" id="A0A834YHB0"/>
<dbReference type="PANTHER" id="PTHR33155">
    <property type="entry name" value="FANTASTIC FOUR-LIKE PROTEIN (DUF3049)"/>
    <property type="match status" value="1"/>
</dbReference>
<dbReference type="OMA" id="EIGIVNC"/>
<feature type="region of interest" description="Disordered" evidence="2">
    <location>
        <begin position="141"/>
        <end position="165"/>
    </location>
</feature>
<organism evidence="4 5">
    <name type="scientific">Tetracentron sinense</name>
    <name type="common">Spur-leaf</name>
    <dbReference type="NCBI Taxonomy" id="13715"/>
    <lineage>
        <taxon>Eukaryota</taxon>
        <taxon>Viridiplantae</taxon>
        <taxon>Streptophyta</taxon>
        <taxon>Embryophyta</taxon>
        <taxon>Tracheophyta</taxon>
        <taxon>Spermatophyta</taxon>
        <taxon>Magnoliopsida</taxon>
        <taxon>Trochodendrales</taxon>
        <taxon>Trochodendraceae</taxon>
        <taxon>Tetracentron</taxon>
    </lineage>
</organism>